<evidence type="ECO:0000313" key="1">
    <source>
        <dbReference type="EMBL" id="KAJ8940032.1"/>
    </source>
</evidence>
<dbReference type="AlphaFoldDB" id="A0AAV8XN63"/>
<sequence>MKCDIKGFLNNDNFSKIISEAVTTFGATFFDQFLTEIAPVTNLVIKDFINVLLKIFNEQ</sequence>
<keyword evidence="2" id="KW-1185">Reference proteome</keyword>
<dbReference type="EMBL" id="JANEYF010003027">
    <property type="protein sequence ID" value="KAJ8940032.1"/>
    <property type="molecule type" value="Genomic_DNA"/>
</dbReference>
<proteinExistence type="predicted"/>
<comment type="caution">
    <text evidence="1">The sequence shown here is derived from an EMBL/GenBank/DDBJ whole genome shotgun (WGS) entry which is preliminary data.</text>
</comment>
<evidence type="ECO:0000313" key="2">
    <source>
        <dbReference type="Proteomes" id="UP001162156"/>
    </source>
</evidence>
<gene>
    <name evidence="1" type="ORF">NQ314_010863</name>
</gene>
<name>A0AAV8XN63_9CUCU</name>
<reference evidence="1" key="1">
    <citation type="journal article" date="2023" name="Insect Mol. Biol.">
        <title>Genome sequencing provides insights into the evolution of gene families encoding plant cell wall-degrading enzymes in longhorned beetles.</title>
        <authorList>
            <person name="Shin N.R."/>
            <person name="Okamura Y."/>
            <person name="Kirsch R."/>
            <person name="Pauchet Y."/>
        </authorList>
    </citation>
    <scope>NUCLEOTIDE SEQUENCE</scope>
    <source>
        <strain evidence="1">RBIC_L_NR</strain>
    </source>
</reference>
<dbReference type="Proteomes" id="UP001162156">
    <property type="component" value="Unassembled WGS sequence"/>
</dbReference>
<organism evidence="1 2">
    <name type="scientific">Rhamnusium bicolor</name>
    <dbReference type="NCBI Taxonomy" id="1586634"/>
    <lineage>
        <taxon>Eukaryota</taxon>
        <taxon>Metazoa</taxon>
        <taxon>Ecdysozoa</taxon>
        <taxon>Arthropoda</taxon>
        <taxon>Hexapoda</taxon>
        <taxon>Insecta</taxon>
        <taxon>Pterygota</taxon>
        <taxon>Neoptera</taxon>
        <taxon>Endopterygota</taxon>
        <taxon>Coleoptera</taxon>
        <taxon>Polyphaga</taxon>
        <taxon>Cucujiformia</taxon>
        <taxon>Chrysomeloidea</taxon>
        <taxon>Cerambycidae</taxon>
        <taxon>Lepturinae</taxon>
        <taxon>Rhagiini</taxon>
        <taxon>Rhamnusium</taxon>
    </lineage>
</organism>
<accession>A0AAV8XN63</accession>
<protein>
    <submittedName>
        <fullName evidence="1">Uncharacterized protein</fullName>
    </submittedName>
</protein>